<evidence type="ECO:0000256" key="13">
    <source>
        <dbReference type="SAM" id="SignalP"/>
    </source>
</evidence>
<evidence type="ECO:0000256" key="3">
    <source>
        <dbReference type="ARBA" id="ARBA00022692"/>
    </source>
</evidence>
<dbReference type="Pfam" id="PF13927">
    <property type="entry name" value="Ig_3"/>
    <property type="match status" value="1"/>
</dbReference>
<reference evidence="15" key="2">
    <citation type="submission" date="2025-08" db="UniProtKB">
        <authorList>
            <consortium name="Ensembl"/>
        </authorList>
    </citation>
    <scope>IDENTIFICATION</scope>
</reference>
<feature type="signal peptide" evidence="13">
    <location>
        <begin position="1"/>
        <end position="24"/>
    </location>
</feature>
<dbReference type="InterPro" id="IPR052280">
    <property type="entry name" value="HEPACAM_domain"/>
</dbReference>
<feature type="transmembrane region" description="Helical" evidence="12">
    <location>
        <begin position="335"/>
        <end position="358"/>
    </location>
</feature>
<dbReference type="Ensembl" id="ENSDCDT00010068110.1">
    <property type="protein sequence ID" value="ENSDCDP00010057428.1"/>
    <property type="gene ID" value="ENSDCDG00010032530.1"/>
</dbReference>
<dbReference type="Gene3D" id="2.60.40.10">
    <property type="entry name" value="Immunoglobulins"/>
    <property type="match status" value="2"/>
</dbReference>
<gene>
    <name evidence="15" type="primary">HEPACAM2</name>
</gene>
<evidence type="ECO:0000256" key="9">
    <source>
        <dbReference type="ARBA" id="ARBA00023306"/>
    </source>
</evidence>
<keyword evidence="5 12" id="KW-1133">Transmembrane helix</keyword>
<dbReference type="InterPro" id="IPR003599">
    <property type="entry name" value="Ig_sub"/>
</dbReference>
<feature type="domain" description="Ig-like" evidence="14">
    <location>
        <begin position="137"/>
        <end position="224"/>
    </location>
</feature>
<evidence type="ECO:0000313" key="15">
    <source>
        <dbReference type="Ensembl" id="ENSDCDP00010057428.1"/>
    </source>
</evidence>
<dbReference type="InterPro" id="IPR036179">
    <property type="entry name" value="Ig-like_dom_sf"/>
</dbReference>
<dbReference type="GO" id="GO:0012505">
    <property type="term" value="C:endomembrane system"/>
    <property type="evidence" value="ECO:0007669"/>
    <property type="project" value="UniProtKB-SubCell"/>
</dbReference>
<evidence type="ECO:0000256" key="11">
    <source>
        <dbReference type="ARBA" id="ARBA00046288"/>
    </source>
</evidence>
<evidence type="ECO:0000256" key="8">
    <source>
        <dbReference type="ARBA" id="ARBA00023180"/>
    </source>
</evidence>
<dbReference type="PANTHER" id="PTHR44888:SF1">
    <property type="entry name" value="HEPACAM FAMILY MEMBER 2"/>
    <property type="match status" value="1"/>
</dbReference>
<proteinExistence type="predicted"/>
<keyword evidence="8" id="KW-0325">Glycoprotein</keyword>
<dbReference type="SMART" id="SM00409">
    <property type="entry name" value="IG"/>
    <property type="match status" value="3"/>
</dbReference>
<keyword evidence="16" id="KW-1185">Reference proteome</keyword>
<dbReference type="SMART" id="SM00408">
    <property type="entry name" value="IGc2"/>
    <property type="match status" value="2"/>
</dbReference>
<keyword evidence="2" id="KW-0963">Cytoplasm</keyword>
<evidence type="ECO:0000259" key="14">
    <source>
        <dbReference type="PROSITE" id="PS50835"/>
    </source>
</evidence>
<dbReference type="InterPro" id="IPR013783">
    <property type="entry name" value="Ig-like_fold"/>
</dbReference>
<dbReference type="SUPFAM" id="SSF48726">
    <property type="entry name" value="Immunoglobulin"/>
    <property type="match status" value="2"/>
</dbReference>
<keyword evidence="4 13" id="KW-0732">Signal</keyword>
<dbReference type="Proteomes" id="UP000694580">
    <property type="component" value="Chromosome 20"/>
</dbReference>
<feature type="chain" id="PRO_5044257975" description="Ig-like domain-containing protein" evidence="13">
    <location>
        <begin position="25"/>
        <end position="446"/>
    </location>
</feature>
<dbReference type="GeneTree" id="ENSGT01130000278319"/>
<evidence type="ECO:0000256" key="6">
    <source>
        <dbReference type="ARBA" id="ARBA00023136"/>
    </source>
</evidence>
<feature type="domain" description="Ig-like" evidence="14">
    <location>
        <begin position="229"/>
        <end position="318"/>
    </location>
</feature>
<sequence length="446" mass="50132">MEPTGGPVALLLCASVVLLSAVNSAPGEIRGTYGFPLTLPVRARFQARETGIGGSWSKVEPDHSHLASFENKTVIVNRLFERNVRLNLIDASLYIHRLEEAYEGNYKLELYVDHDNGTMQHVTEIVRVLVDVPVSTPVVEKSPPYAVLEDEESVTLVCSVARGNRVEYQWLKDNRPIVASTRHEFSSAQDILNISHVKKGDMGQYSCLVKNFVNENQSQPVNLTVFYGPYNLAVRTDQALQTGDVFMVNPGEQVFFDCMADSNPPNSCVWISVTSNDTEVVMTGQRFEVMSPQLAQAKEYVCRAFNNVTRKQDEAQFTLVVGYREKEKYTQEGGFMSPLAAVTLCSVLIIFGMTFVLWRRSCHPRRVIRTISKRPISEQRHPRRSGHEDASEDFGIYEFVAVPGRMEATQSSSRSLVCLDSTQDLHTTIYDVIRRIPETPTLSLLK</sequence>
<evidence type="ECO:0000256" key="1">
    <source>
        <dbReference type="ARBA" id="ARBA00004496"/>
    </source>
</evidence>
<keyword evidence="6 12" id="KW-0472">Membrane</keyword>
<keyword evidence="10" id="KW-0393">Immunoglobulin domain</keyword>
<evidence type="ECO:0000256" key="12">
    <source>
        <dbReference type="SAM" id="Phobius"/>
    </source>
</evidence>
<protein>
    <recommendedName>
        <fullName evidence="14">Ig-like domain-containing protein</fullName>
    </recommendedName>
</protein>
<name>A0AAY4EJ40_9TELE</name>
<dbReference type="PANTHER" id="PTHR44888">
    <property type="entry name" value="HEPACAM FAMILY MEMBER 2-RELATED"/>
    <property type="match status" value="1"/>
</dbReference>
<dbReference type="InterPro" id="IPR007110">
    <property type="entry name" value="Ig-like_dom"/>
</dbReference>
<organism evidence="15 16">
    <name type="scientific">Denticeps clupeoides</name>
    <name type="common">denticle herring</name>
    <dbReference type="NCBI Taxonomy" id="299321"/>
    <lineage>
        <taxon>Eukaryota</taxon>
        <taxon>Metazoa</taxon>
        <taxon>Chordata</taxon>
        <taxon>Craniata</taxon>
        <taxon>Vertebrata</taxon>
        <taxon>Euteleostomi</taxon>
        <taxon>Actinopterygii</taxon>
        <taxon>Neopterygii</taxon>
        <taxon>Teleostei</taxon>
        <taxon>Clupei</taxon>
        <taxon>Clupeiformes</taxon>
        <taxon>Denticipitoidei</taxon>
        <taxon>Denticipitidae</taxon>
        <taxon>Denticeps</taxon>
    </lineage>
</organism>
<dbReference type="GeneID" id="114770402"/>
<keyword evidence="7" id="KW-1015">Disulfide bond</keyword>
<reference evidence="15" key="3">
    <citation type="submission" date="2025-09" db="UniProtKB">
        <authorList>
            <consortium name="Ensembl"/>
        </authorList>
    </citation>
    <scope>IDENTIFICATION</scope>
</reference>
<dbReference type="PROSITE" id="PS50835">
    <property type="entry name" value="IG_LIKE"/>
    <property type="match status" value="2"/>
</dbReference>
<evidence type="ECO:0000256" key="2">
    <source>
        <dbReference type="ARBA" id="ARBA00022490"/>
    </source>
</evidence>
<evidence type="ECO:0000256" key="10">
    <source>
        <dbReference type="ARBA" id="ARBA00023319"/>
    </source>
</evidence>
<comment type="subcellular location">
    <subcellularLocation>
        <location evidence="1">Cytoplasm</location>
    </subcellularLocation>
    <subcellularLocation>
        <location evidence="11">Endomembrane system</location>
        <topology evidence="11">Single-pass type I membrane protein</topology>
    </subcellularLocation>
</comment>
<dbReference type="InterPro" id="IPR003598">
    <property type="entry name" value="Ig_sub2"/>
</dbReference>
<evidence type="ECO:0000256" key="4">
    <source>
        <dbReference type="ARBA" id="ARBA00022729"/>
    </source>
</evidence>
<evidence type="ECO:0000313" key="16">
    <source>
        <dbReference type="Proteomes" id="UP000694580"/>
    </source>
</evidence>
<evidence type="ECO:0000256" key="5">
    <source>
        <dbReference type="ARBA" id="ARBA00022989"/>
    </source>
</evidence>
<keyword evidence="9" id="KW-0131">Cell cycle</keyword>
<accession>A0AAY4EJ40</accession>
<reference evidence="15 16" key="1">
    <citation type="submission" date="2020-06" db="EMBL/GenBank/DDBJ databases">
        <authorList>
            <consortium name="Wellcome Sanger Institute Data Sharing"/>
        </authorList>
    </citation>
    <scope>NUCLEOTIDE SEQUENCE [LARGE SCALE GENOMIC DNA]</scope>
</reference>
<dbReference type="GO" id="GO:0005737">
    <property type="term" value="C:cytoplasm"/>
    <property type="evidence" value="ECO:0007669"/>
    <property type="project" value="UniProtKB-SubCell"/>
</dbReference>
<dbReference type="AlphaFoldDB" id="A0AAY4EJ40"/>
<keyword evidence="3 12" id="KW-0812">Transmembrane</keyword>
<dbReference type="RefSeq" id="XP_028820149.1">
    <property type="nucleotide sequence ID" value="XM_028964316.1"/>
</dbReference>
<evidence type="ECO:0000256" key="7">
    <source>
        <dbReference type="ARBA" id="ARBA00023157"/>
    </source>
</evidence>